<evidence type="ECO:0000256" key="1">
    <source>
        <dbReference type="ARBA" id="ARBA00022598"/>
    </source>
</evidence>
<dbReference type="PANTHER" id="PTHR11846">
    <property type="entry name" value="ADENYLOSUCCINATE SYNTHETASE"/>
    <property type="match status" value="1"/>
</dbReference>
<feature type="binding site" evidence="6">
    <location>
        <begin position="13"/>
        <end position="19"/>
    </location>
    <ligand>
        <name>GTP</name>
        <dbReference type="ChEBI" id="CHEBI:37565"/>
    </ligand>
</feature>
<evidence type="ECO:0000256" key="5">
    <source>
        <dbReference type="ARBA" id="ARBA00022842"/>
    </source>
</evidence>
<dbReference type="InterPro" id="IPR027417">
    <property type="entry name" value="P-loop_NTPase"/>
</dbReference>
<dbReference type="GO" id="GO:0004019">
    <property type="term" value="F:adenylosuccinate synthase activity"/>
    <property type="evidence" value="ECO:0007669"/>
    <property type="project" value="UniProtKB-EC"/>
</dbReference>
<feature type="binding site" evidence="6">
    <location>
        <position position="14"/>
    </location>
    <ligand>
        <name>Mg(2+)</name>
        <dbReference type="ChEBI" id="CHEBI:18420"/>
    </ligand>
</feature>
<dbReference type="EC" id="6.3.4.4" evidence="6"/>
<dbReference type="Gene3D" id="1.10.300.10">
    <property type="entry name" value="Adenylosuccinate Synthetase, subunit A, domain 2"/>
    <property type="match status" value="1"/>
</dbReference>
<dbReference type="EMBL" id="JAULSJ010000004">
    <property type="protein sequence ID" value="MDO3423989.1"/>
    <property type="molecule type" value="Genomic_DNA"/>
</dbReference>
<evidence type="ECO:0000313" key="8">
    <source>
        <dbReference type="Proteomes" id="UP001168128"/>
    </source>
</evidence>
<organism evidence="7 8">
    <name type="scientific">Chryseobacterium urinae</name>
    <dbReference type="NCBI Taxonomy" id="3058400"/>
    <lineage>
        <taxon>Bacteria</taxon>
        <taxon>Pseudomonadati</taxon>
        <taxon>Bacteroidota</taxon>
        <taxon>Flavobacteriia</taxon>
        <taxon>Flavobacteriales</taxon>
        <taxon>Weeksellaceae</taxon>
        <taxon>Chryseobacterium group</taxon>
        <taxon>Chryseobacterium</taxon>
    </lineage>
</organism>
<keyword evidence="8" id="KW-1185">Reference proteome</keyword>
<sequence length="390" mass="45143">MKKVFIVVGLGYGDEGKGIATDFLSYKNSNSIVVRFNGGHQAGHCVVNKMGEKHIFSNFGSGTMRGLPTYWSKYCTFAPNFFIEEASQLNFDFKFFIDIDSPITTHYDVLYNRAVELTLDKDKRKGSCGVGFGATIERSKTLPFCFQDILNEVNLKRKLSDIRKFYRSKINIDTSFNFNNFNHDLEDNLFCESVSRVRNLIDENKITVINDFGEIIDNWDNIIFEGSQGIMIDQNFGTKPYITKSNTTSQNVFNILEGNKNHFDVNVLYVTRVYQTRHGNGPFDNLHKDFILINNQNETNVENEFQGKPRTNFLNIDKLIYAIECDEIFSKNCKKSILFTCLDHLLNENVFFYKNGNLQCEHYTKLAQYLNRNFDNVFFSKSNFSENIFK</sequence>
<keyword evidence="6" id="KW-0963">Cytoplasm</keyword>
<dbReference type="PANTHER" id="PTHR11846:SF0">
    <property type="entry name" value="ADENYLOSUCCINATE SYNTHETASE"/>
    <property type="match status" value="1"/>
</dbReference>
<name>A0ABT8TYW3_9FLAO</name>
<comment type="function">
    <text evidence="6">Plays an important role in the de novo pathway of purine nucleotide biosynthesis. Catalyzes the first committed step in the biosynthesis of AMP from IMP.</text>
</comment>
<comment type="subcellular location">
    <subcellularLocation>
        <location evidence="6">Cytoplasm</location>
    </subcellularLocation>
</comment>
<keyword evidence="5 6" id="KW-0460">Magnesium</keyword>
<keyword evidence="6" id="KW-0342">GTP-binding</keyword>
<keyword evidence="3 6" id="KW-0547">Nucleotide-binding</keyword>
<dbReference type="Gene3D" id="3.40.440.10">
    <property type="entry name" value="Adenylosuccinate Synthetase, subunit A, domain 1"/>
    <property type="match status" value="1"/>
</dbReference>
<dbReference type="SMART" id="SM00788">
    <property type="entry name" value="Adenylsucc_synt"/>
    <property type="match status" value="1"/>
</dbReference>
<protein>
    <recommendedName>
        <fullName evidence="6">Adenylosuccinate synthetase</fullName>
        <shortName evidence="6">AMPSase</shortName>
        <shortName evidence="6">AdSS</shortName>
        <ecNumber evidence="6">6.3.4.4</ecNumber>
    </recommendedName>
    <alternativeName>
        <fullName evidence="6">IMP--aspartate ligase</fullName>
    </alternativeName>
</protein>
<feature type="binding site" evidence="6">
    <location>
        <position position="43"/>
    </location>
    <ligand>
        <name>Mg(2+)</name>
        <dbReference type="ChEBI" id="CHEBI:18420"/>
    </ligand>
</feature>
<comment type="caution">
    <text evidence="6">Lacks conserved residue(s) required for the propagation of feature annotation.</text>
</comment>
<feature type="binding site" description="in other chain" evidence="6">
    <location>
        <begin position="14"/>
        <end position="17"/>
    </location>
    <ligand>
        <name>IMP</name>
        <dbReference type="ChEBI" id="CHEBI:58053"/>
        <note>ligand shared between dimeric partners</note>
    </ligand>
</feature>
<comment type="caution">
    <text evidence="7">The sequence shown here is derived from an EMBL/GenBank/DDBJ whole genome shotgun (WGS) entry which is preliminary data.</text>
</comment>
<keyword evidence="2 6" id="KW-0479">Metal-binding</keyword>
<proteinExistence type="inferred from homology"/>
<feature type="binding site" description="in other chain" evidence="6">
    <location>
        <position position="243"/>
    </location>
    <ligand>
        <name>IMP</name>
        <dbReference type="ChEBI" id="CHEBI:58053"/>
        <note>ligand shared between dimeric partners</note>
    </ligand>
</feature>
<evidence type="ECO:0000256" key="4">
    <source>
        <dbReference type="ARBA" id="ARBA00022755"/>
    </source>
</evidence>
<dbReference type="InterPro" id="IPR001114">
    <property type="entry name" value="Adenylosuccinate_synthetase"/>
</dbReference>
<dbReference type="Pfam" id="PF00709">
    <property type="entry name" value="Adenylsucc_synt"/>
    <property type="match status" value="1"/>
</dbReference>
<accession>A0ABT8TYW3</accession>
<gene>
    <name evidence="6" type="primary">purA</name>
    <name evidence="7" type="ORF">QWT87_03735</name>
</gene>
<dbReference type="HAMAP" id="MF_00011">
    <property type="entry name" value="Adenylosucc_synth"/>
    <property type="match status" value="1"/>
</dbReference>
<dbReference type="InterPro" id="IPR042110">
    <property type="entry name" value="Adenylosuccinate_synth_dom2"/>
</dbReference>
<keyword evidence="4 6" id="KW-0658">Purine biosynthesis</keyword>
<feature type="binding site" description="in other chain" evidence="6">
    <location>
        <position position="228"/>
    </location>
    <ligand>
        <name>IMP</name>
        <dbReference type="ChEBI" id="CHEBI:58053"/>
        <note>ligand shared between dimeric partners</note>
    </ligand>
</feature>
<comment type="pathway">
    <text evidence="6">Purine metabolism; AMP biosynthesis via de novo pathway; AMP from IMP: step 1/2.</text>
</comment>
<feature type="active site" description="Proton acceptor" evidence="6">
    <location>
        <position position="14"/>
    </location>
</feature>
<feature type="binding site" evidence="6">
    <location>
        <begin position="43"/>
        <end position="45"/>
    </location>
    <ligand>
        <name>GTP</name>
        <dbReference type="ChEBI" id="CHEBI:37565"/>
    </ligand>
</feature>
<evidence type="ECO:0000256" key="3">
    <source>
        <dbReference type="ARBA" id="ARBA00022741"/>
    </source>
</evidence>
<evidence type="ECO:0000256" key="2">
    <source>
        <dbReference type="ARBA" id="ARBA00022723"/>
    </source>
</evidence>
<dbReference type="SUPFAM" id="SSF52540">
    <property type="entry name" value="P-loop containing nucleoside triphosphate hydrolases"/>
    <property type="match status" value="1"/>
</dbReference>
<dbReference type="InterPro" id="IPR042109">
    <property type="entry name" value="Adenylosuccinate_synth_dom1"/>
</dbReference>
<feature type="binding site" evidence="6">
    <location>
        <begin position="341"/>
        <end position="343"/>
    </location>
    <ligand>
        <name>GTP</name>
        <dbReference type="ChEBI" id="CHEBI:37565"/>
    </ligand>
</feature>
<comment type="catalytic activity">
    <reaction evidence="6">
        <text>IMP + L-aspartate + GTP = N(6)-(1,2-dicarboxyethyl)-AMP + GDP + phosphate + 2 H(+)</text>
        <dbReference type="Rhea" id="RHEA:15753"/>
        <dbReference type="ChEBI" id="CHEBI:15378"/>
        <dbReference type="ChEBI" id="CHEBI:29991"/>
        <dbReference type="ChEBI" id="CHEBI:37565"/>
        <dbReference type="ChEBI" id="CHEBI:43474"/>
        <dbReference type="ChEBI" id="CHEBI:57567"/>
        <dbReference type="ChEBI" id="CHEBI:58053"/>
        <dbReference type="ChEBI" id="CHEBI:58189"/>
        <dbReference type="EC" id="6.3.4.4"/>
    </reaction>
</comment>
<reference evidence="7" key="1">
    <citation type="submission" date="2023-07" db="EMBL/GenBank/DDBJ databases">
        <title>AMR profile of multidrug- resistance Chryseobacterium gambrini related strain.</title>
        <authorList>
            <person name="Kirdat K."/>
            <person name="Bhatt A."/>
            <person name="Kuyare S."/>
            <person name="Yadav A."/>
        </authorList>
    </citation>
    <scope>NUCLEOTIDE SEQUENCE</scope>
    <source>
        <strain evidence="7">APV-1</strain>
    </source>
</reference>
<evidence type="ECO:0000256" key="6">
    <source>
        <dbReference type="HAMAP-Rule" id="MF_00011"/>
    </source>
</evidence>
<comment type="cofactor">
    <cofactor evidence="6">
        <name>Mg(2+)</name>
        <dbReference type="ChEBI" id="CHEBI:18420"/>
    </cofactor>
    <text evidence="6">Binds 1 Mg(2+) ion per subunit.</text>
</comment>
<keyword evidence="1 6" id="KW-0436">Ligase</keyword>
<feature type="active site" description="Proton donor" evidence="6">
    <location>
        <position position="44"/>
    </location>
</feature>
<comment type="similarity">
    <text evidence="6">Belongs to the adenylosuccinate synthetase family.</text>
</comment>
<dbReference type="Proteomes" id="UP001168128">
    <property type="component" value="Unassembled WGS sequence"/>
</dbReference>
<evidence type="ECO:0000313" key="7">
    <source>
        <dbReference type="EMBL" id="MDO3423989.1"/>
    </source>
</evidence>
<dbReference type="RefSeq" id="WP_302713740.1">
    <property type="nucleotide sequence ID" value="NZ_JAULSJ010000004.1"/>
</dbReference>
<comment type="subunit">
    <text evidence="6">Homodimer.</text>
</comment>